<name>A0ABS6N3L7_9RHOB</name>
<dbReference type="EMBL" id="JAHRWL010000001">
    <property type="protein sequence ID" value="MBV2358613.1"/>
    <property type="molecule type" value="Genomic_DNA"/>
</dbReference>
<reference evidence="1" key="1">
    <citation type="submission" date="2021-06" db="EMBL/GenBank/DDBJ databases">
        <title>Thalassococcus sp. CAU 1522 isolated from sea sand, Republic of Korea.</title>
        <authorList>
            <person name="Kim W."/>
        </authorList>
    </citation>
    <scope>NUCLEOTIDE SEQUENCE</scope>
    <source>
        <strain evidence="1">CAU 1522</strain>
    </source>
</reference>
<gene>
    <name evidence="1" type="ORF">KUH32_02410</name>
</gene>
<proteinExistence type="predicted"/>
<evidence type="ECO:0000313" key="1">
    <source>
        <dbReference type="EMBL" id="MBV2358613.1"/>
    </source>
</evidence>
<accession>A0ABS6N3L7</accession>
<keyword evidence="2" id="KW-1185">Reference proteome</keyword>
<protein>
    <submittedName>
        <fullName evidence="1">Chemotaxis protein</fullName>
    </submittedName>
</protein>
<organism evidence="1 2">
    <name type="scientific">Thalassococcus arenae</name>
    <dbReference type="NCBI Taxonomy" id="2851652"/>
    <lineage>
        <taxon>Bacteria</taxon>
        <taxon>Pseudomonadati</taxon>
        <taxon>Pseudomonadota</taxon>
        <taxon>Alphaproteobacteria</taxon>
        <taxon>Rhodobacterales</taxon>
        <taxon>Roseobacteraceae</taxon>
        <taxon>Thalassococcus</taxon>
    </lineage>
</organism>
<evidence type="ECO:0000313" key="2">
    <source>
        <dbReference type="Proteomes" id="UP001166293"/>
    </source>
</evidence>
<dbReference type="RefSeq" id="WP_217776474.1">
    <property type="nucleotide sequence ID" value="NZ_JAHRWL010000001.1"/>
</dbReference>
<comment type="caution">
    <text evidence="1">The sequence shown here is derived from an EMBL/GenBank/DDBJ whole genome shotgun (WGS) entry which is preliminary data.</text>
</comment>
<dbReference type="Proteomes" id="UP001166293">
    <property type="component" value="Unassembled WGS sequence"/>
</dbReference>
<sequence length="124" mass="13028">MSQAIRLVSSELLTMAHRLGRVEHGIEHLFDDRDVPPEPAALVALQEIDVLAQSLMALGDYLDRLANSVPDGAANSVGAALARMPLRGLAQRLSGSDPAVCRAGQVEVFEAAEPPSAAASCDRA</sequence>